<dbReference type="Gene3D" id="3.40.50.150">
    <property type="entry name" value="Vaccinia Virus protein VP39"/>
    <property type="match status" value="1"/>
</dbReference>
<dbReference type="InterPro" id="IPR041698">
    <property type="entry name" value="Methyltransf_25"/>
</dbReference>
<evidence type="ECO:0000259" key="2">
    <source>
        <dbReference type="Pfam" id="PF13649"/>
    </source>
</evidence>
<keyword evidence="3" id="KW-0489">Methyltransferase</keyword>
<feature type="domain" description="Methyltransferase" evidence="2">
    <location>
        <begin position="55"/>
        <end position="152"/>
    </location>
</feature>
<dbReference type="GO" id="GO:0032259">
    <property type="term" value="P:methylation"/>
    <property type="evidence" value="ECO:0007669"/>
    <property type="project" value="UniProtKB-KW"/>
</dbReference>
<name>A0ABZ3G6S6_ACHDE</name>
<dbReference type="Pfam" id="PF13649">
    <property type="entry name" value="Methyltransf_25"/>
    <property type="match status" value="1"/>
</dbReference>
<dbReference type="EMBL" id="CP154792">
    <property type="protein sequence ID" value="XAN17760.1"/>
    <property type="molecule type" value="Genomic_DNA"/>
</dbReference>
<dbReference type="InterPro" id="IPR018773">
    <property type="entry name" value="MeTrfase_reg_dom_prd"/>
</dbReference>
<accession>A0ABZ3G6S6</accession>
<keyword evidence="3" id="KW-0808">Transferase</keyword>
<gene>
    <name evidence="3" type="ORF">AAIK43_06935</name>
</gene>
<dbReference type="RefSeq" id="WP_343499288.1">
    <property type="nucleotide sequence ID" value="NZ_CP154792.1"/>
</dbReference>
<keyword evidence="4" id="KW-1185">Reference proteome</keyword>
<organism evidence="3 4">
    <name type="scientific">Achromobacter denitrificans</name>
    <name type="common">Alcaligenes denitrificans</name>
    <dbReference type="NCBI Taxonomy" id="32002"/>
    <lineage>
        <taxon>Bacteria</taxon>
        <taxon>Pseudomonadati</taxon>
        <taxon>Pseudomonadota</taxon>
        <taxon>Betaproteobacteria</taxon>
        <taxon>Burkholderiales</taxon>
        <taxon>Alcaligenaceae</taxon>
        <taxon>Achromobacter</taxon>
    </lineage>
</organism>
<dbReference type="EC" id="2.1.1.-" evidence="3"/>
<evidence type="ECO:0000313" key="4">
    <source>
        <dbReference type="Proteomes" id="UP001446337"/>
    </source>
</evidence>
<sequence length="540" mass="60300">MNAPETIEEHNKQIAADYDRHPYVSKAFSYSAPGHLRAAAHLYGMDTVPLKHARVLELGCAAGGNLLPFALAYPEATVVGVDLSPVQVEQGQKVLQDLGVSNMQLHAMDLTAITPDFGQYDYIIVHGVFSWVPMQVKQAILRICRENLSPFGIAYVSYNTYPGWKAGDIVRDAMTLHCHGAETEEERLARAKAILFMLSEGLAPSHGMGASIRQMADSLRRQSDYYITHEYLERFNTPCYLVEFAEAAAQVGLAYVGDSEAYAEWPSTYGANVQLQLNLMALGQPKIMRQQYLDFAMGRNFRKSLLVHQERAERIAVTPQREAMEDLRWAGRFTQHENKGSSADLRSYRGLMNRTVHTQDKTVIAMVEALDSAWPNTLGYALLCEAASAANPEVSAESLRELTLAALEKLYCLGMLRHAVDLCPYDQESGDLKEMRLLPGFAYLHRRSADSEFGLGAINFWHDSVKVRTTDAQDWLLQHVDDFRDRTRATAMLARALQQGAVNGPEQKSYRGQRNLEPLAQKLVNELIDALQGCGLLLTK</sequence>
<reference evidence="3 4" key="1">
    <citation type="submission" date="2024-05" db="EMBL/GenBank/DDBJ databases">
        <title>Achromobacter denitrificans. BP1, complete genome.</title>
        <authorList>
            <person name="Zhang B."/>
        </authorList>
    </citation>
    <scope>NUCLEOTIDE SEQUENCE [LARGE SCALE GENOMIC DNA]</scope>
    <source>
        <strain evidence="3 4">BP1</strain>
    </source>
</reference>
<proteinExistence type="predicted"/>
<dbReference type="SUPFAM" id="SSF53335">
    <property type="entry name" value="S-adenosyl-L-methionine-dependent methyltransferases"/>
    <property type="match status" value="1"/>
</dbReference>
<evidence type="ECO:0000259" key="1">
    <source>
        <dbReference type="Pfam" id="PF10119"/>
    </source>
</evidence>
<protein>
    <submittedName>
        <fullName evidence="3">Class I SAM-dependent methyltransferase</fullName>
        <ecNumber evidence="3">2.1.1.-</ecNumber>
    </submittedName>
</protein>
<evidence type="ECO:0000313" key="3">
    <source>
        <dbReference type="EMBL" id="XAN17760.1"/>
    </source>
</evidence>
<dbReference type="InterPro" id="IPR050723">
    <property type="entry name" value="CFA/CMAS"/>
</dbReference>
<dbReference type="Proteomes" id="UP001446337">
    <property type="component" value="Chromosome"/>
</dbReference>
<dbReference type="InterPro" id="IPR029063">
    <property type="entry name" value="SAM-dependent_MTases_sf"/>
</dbReference>
<dbReference type="PANTHER" id="PTHR43667">
    <property type="entry name" value="CYCLOPROPANE-FATTY-ACYL-PHOSPHOLIPID SYNTHASE"/>
    <property type="match status" value="1"/>
</dbReference>
<dbReference type="GO" id="GO:0008168">
    <property type="term" value="F:methyltransferase activity"/>
    <property type="evidence" value="ECO:0007669"/>
    <property type="project" value="UniProtKB-KW"/>
</dbReference>
<dbReference type="PANTHER" id="PTHR43667:SF2">
    <property type="entry name" value="FATTY ACID C-METHYL TRANSFERASE"/>
    <property type="match status" value="1"/>
</dbReference>
<dbReference type="CDD" id="cd02440">
    <property type="entry name" value="AdoMet_MTases"/>
    <property type="match status" value="1"/>
</dbReference>
<feature type="domain" description="Methyltransferase regulatory" evidence="1">
    <location>
        <begin position="224"/>
        <end position="308"/>
    </location>
</feature>
<dbReference type="Pfam" id="PF10119">
    <property type="entry name" value="MethyTransf_Reg"/>
    <property type="match status" value="1"/>
</dbReference>